<dbReference type="PANTHER" id="PTHR45615:SF80">
    <property type="entry name" value="GRIP DOMAIN-CONTAINING PROTEIN"/>
    <property type="match status" value="1"/>
</dbReference>
<feature type="compositionally biased region" description="Basic and acidic residues" evidence="2">
    <location>
        <begin position="182"/>
        <end position="192"/>
    </location>
</feature>
<feature type="coiled-coil region" evidence="1">
    <location>
        <begin position="364"/>
        <end position="468"/>
    </location>
</feature>
<feature type="compositionally biased region" description="Basic residues" evidence="2">
    <location>
        <begin position="160"/>
        <end position="170"/>
    </location>
</feature>
<protein>
    <submittedName>
        <fullName evidence="3">DEKNAAC102900</fullName>
    </submittedName>
</protein>
<evidence type="ECO:0000256" key="1">
    <source>
        <dbReference type="SAM" id="Coils"/>
    </source>
</evidence>
<evidence type="ECO:0000256" key="2">
    <source>
        <dbReference type="SAM" id="MobiDB-lite"/>
    </source>
</evidence>
<feature type="region of interest" description="Disordered" evidence="2">
    <location>
        <begin position="1"/>
        <end position="66"/>
    </location>
</feature>
<reference evidence="3 4" key="1">
    <citation type="submission" date="2018-12" db="EMBL/GenBank/DDBJ databases">
        <authorList>
            <person name="Tiukova I."/>
            <person name="Dainat J."/>
        </authorList>
    </citation>
    <scope>NUCLEOTIDE SEQUENCE [LARGE SCALE GENOMIC DNA]</scope>
</reference>
<evidence type="ECO:0000313" key="3">
    <source>
        <dbReference type="EMBL" id="VEU21929.1"/>
    </source>
</evidence>
<organism evidence="3 4">
    <name type="scientific">Brettanomyces naardenensis</name>
    <name type="common">Yeast</name>
    <dbReference type="NCBI Taxonomy" id="13370"/>
    <lineage>
        <taxon>Eukaryota</taxon>
        <taxon>Fungi</taxon>
        <taxon>Dikarya</taxon>
        <taxon>Ascomycota</taxon>
        <taxon>Saccharomycotina</taxon>
        <taxon>Pichiomycetes</taxon>
        <taxon>Pichiales</taxon>
        <taxon>Pichiaceae</taxon>
        <taxon>Brettanomyces</taxon>
    </lineage>
</organism>
<dbReference type="EMBL" id="CAACVR010000014">
    <property type="protein sequence ID" value="VEU21929.1"/>
    <property type="molecule type" value="Genomic_DNA"/>
</dbReference>
<proteinExistence type="predicted"/>
<keyword evidence="4" id="KW-1185">Reference proteome</keyword>
<dbReference type="STRING" id="13370.A0A448YLV2"/>
<keyword evidence="1" id="KW-0175">Coiled coil</keyword>
<feature type="compositionally biased region" description="Acidic residues" evidence="2">
    <location>
        <begin position="115"/>
        <end position="128"/>
    </location>
</feature>
<dbReference type="PANTHER" id="PTHR45615">
    <property type="entry name" value="MYOSIN HEAVY CHAIN, NON-MUSCLE"/>
    <property type="match status" value="1"/>
</dbReference>
<name>A0A448YLV2_BRENA</name>
<feature type="coiled-coil region" evidence="1">
    <location>
        <begin position="749"/>
        <end position="783"/>
    </location>
</feature>
<dbReference type="Proteomes" id="UP000290900">
    <property type="component" value="Unassembled WGS sequence"/>
</dbReference>
<evidence type="ECO:0000313" key="4">
    <source>
        <dbReference type="Proteomes" id="UP000290900"/>
    </source>
</evidence>
<dbReference type="Pfam" id="PF12709">
    <property type="entry name" value="Fungal_TACC"/>
    <property type="match status" value="1"/>
</dbReference>
<feature type="compositionally biased region" description="Basic and acidic residues" evidence="2">
    <location>
        <begin position="582"/>
        <end position="612"/>
    </location>
</feature>
<dbReference type="InterPro" id="IPR024312">
    <property type="entry name" value="TACC_fungi"/>
</dbReference>
<dbReference type="OrthoDB" id="5367584at2759"/>
<accession>A0A448YLV2</accession>
<feature type="region of interest" description="Disordered" evidence="2">
    <location>
        <begin position="110"/>
        <end position="199"/>
    </location>
</feature>
<sequence>MADNNVTLTASSRATHNDHQEDTDNAEADSSIQYRTIPHGLTYKHETRHHSSSVRRHSTSPKKTSSIVELKRIPLTCVKDTNCKTLDVIGAKHDLTSILTTVDKENGSKLKLAENEGDAEDSTDDISSESDVSPQKLVPVPALINLDDDEVQSSPVNSHQSRRLVNKKRGPGSEPLTSVSSDIKRPHLDDGRGVSSYTTPVRIESDGETAPRRAHHSRIIDESKMDGDANNMVLDVENSPLANVSQGSIVDQEIEGETEVFRQLKESSKNSIHDIGALDANSSLNNDSDSETDSNARMSPVRINASILSPLARITAKADSVERDEGLQALEQKRQEIEKQSNGERFLFTSQQVAQIRQTFEVTVNELNDNLEVKNSSLDDLRKRLAESEESISQLNVQLEQISSEKKGLEAQIGSMKLEITSATDFAADMDKKNSIIGLKLRICESKLEKYKELYSELMETAKSLQDKWNQERDSTGKLKDEVTEANLKVKKFQLAESETKASFELKQAEVKSLLEERSENEVMIKSLKGMNDDNDSELKKLKARLNATKEKLEEARKEAEMRIGEVSKADEQIRSLNSELSKSKEQQQQEIRRLQDESKSKLEKLTTKKNAEISQAADRVRKEKQEEVEKELSGHRQKEEELRRLLGKLRSDNEQLRKEHGVKNDKLSKEMKIKVEKTSEEMNKLKEKNSLLESELAAAKEKVSSNEKNVEEQLEKLAQDLYLQYSAKHEQKVATLKKGYEMKWMGKVKKFTKDNETLKQEIAGLKKKLEIETNEKKQLVKLWDEYVSLEKRPKGTL</sequence>
<dbReference type="AlphaFoldDB" id="A0A448YLV2"/>
<feature type="compositionally biased region" description="Polar residues" evidence="2">
    <location>
        <begin position="1"/>
        <end position="14"/>
    </location>
</feature>
<dbReference type="InParanoid" id="A0A448YLV2"/>
<feature type="compositionally biased region" description="Basic and acidic residues" evidence="2">
    <location>
        <begin position="619"/>
        <end position="641"/>
    </location>
</feature>
<feature type="compositionally biased region" description="Basic residues" evidence="2">
    <location>
        <begin position="46"/>
        <end position="60"/>
    </location>
</feature>
<gene>
    <name evidence="3" type="ORF">BRENAR_LOCUS2661</name>
</gene>
<feature type="region of interest" description="Disordered" evidence="2">
    <location>
        <begin position="571"/>
        <end position="641"/>
    </location>
</feature>